<dbReference type="OrthoDB" id="7028668at2"/>
<protein>
    <recommendedName>
        <fullName evidence="3">Response regulatory domain-containing protein</fullName>
    </recommendedName>
</protein>
<dbReference type="AlphaFoldDB" id="A0A024HE32"/>
<dbReference type="Proteomes" id="UP000025241">
    <property type="component" value="Chromosome I"/>
</dbReference>
<evidence type="ECO:0000313" key="1">
    <source>
        <dbReference type="EMBL" id="CDF83091.1"/>
    </source>
</evidence>
<dbReference type="InterPro" id="IPR011006">
    <property type="entry name" value="CheY-like_superfamily"/>
</dbReference>
<reference evidence="1 2" key="1">
    <citation type="submission" date="2013-03" db="EMBL/GenBank/DDBJ databases">
        <authorList>
            <person name="Linke B."/>
        </authorList>
    </citation>
    <scope>NUCLEOTIDE SEQUENCE [LARGE SCALE GENOMIC DNA]</scope>
    <source>
        <strain evidence="1 2">B13</strain>
    </source>
</reference>
<sequence length="126" mass="14188">MKKASLRILIAEPKPRRRKTLEKLLNAQGCHGVATACTTADTMKLLGFGFDLLLIEQSLFGSEHSELGRKLLGKERRQHVLCYRSDDRDPGPIEIKRRRQALLLNMPGTPDAMVLRRVLARVNAAE</sequence>
<organism evidence="1 2">
    <name type="scientific">Pseudomonas knackmussii (strain DSM 6978 / CCUG 54928 / LMG 23759 / B13)</name>
    <dbReference type="NCBI Taxonomy" id="1301098"/>
    <lineage>
        <taxon>Bacteria</taxon>
        <taxon>Pseudomonadati</taxon>
        <taxon>Pseudomonadota</taxon>
        <taxon>Gammaproteobacteria</taxon>
        <taxon>Pseudomonadales</taxon>
        <taxon>Pseudomonadaceae</taxon>
        <taxon>Pseudomonas</taxon>
    </lineage>
</organism>
<gene>
    <name evidence="1" type="ORF">PKB_1733</name>
</gene>
<evidence type="ECO:0000313" key="2">
    <source>
        <dbReference type="Proteomes" id="UP000025241"/>
    </source>
</evidence>
<name>A0A024HE32_PSEKB</name>
<accession>A0A024HE32</accession>
<evidence type="ECO:0008006" key="3">
    <source>
        <dbReference type="Google" id="ProtNLM"/>
    </source>
</evidence>
<dbReference type="HOGENOM" id="CLU_1979626_0_0_6"/>
<dbReference type="SUPFAM" id="SSF52172">
    <property type="entry name" value="CheY-like"/>
    <property type="match status" value="1"/>
</dbReference>
<keyword evidence="2" id="KW-1185">Reference proteome</keyword>
<dbReference type="EMBL" id="HG322950">
    <property type="protein sequence ID" value="CDF83091.1"/>
    <property type="molecule type" value="Genomic_DNA"/>
</dbReference>
<dbReference type="RefSeq" id="WP_043250789.1">
    <property type="nucleotide sequence ID" value="NZ_HG322950.1"/>
</dbReference>
<proteinExistence type="predicted"/>
<dbReference type="KEGG" id="pkc:PKB_1733"/>
<dbReference type="STRING" id="1301098.PKB_1733"/>
<dbReference type="PATRIC" id="fig|1301098.3.peg.1727"/>
<reference evidence="1 2" key="2">
    <citation type="submission" date="2014-05" db="EMBL/GenBank/DDBJ databases">
        <title>Genome sequence of the 3-chlorobenzoate degrading bacterium Pseudomonas knackmussii B13 shows multiple evidence for horizontal gene transfer.</title>
        <authorList>
            <person name="Miyazaki R."/>
            <person name="Bertelli C."/>
            <person name="Falquet L."/>
            <person name="Robinson-Rechavi M."/>
            <person name="Gharib W."/>
            <person name="Roy S."/>
            <person name="Van der Meer J.R."/>
        </authorList>
    </citation>
    <scope>NUCLEOTIDE SEQUENCE [LARGE SCALE GENOMIC DNA]</scope>
    <source>
        <strain evidence="1 2">B13</strain>
    </source>
</reference>